<dbReference type="GO" id="GO:0034976">
    <property type="term" value="P:response to endoplasmic reticulum stress"/>
    <property type="evidence" value="ECO:0007669"/>
    <property type="project" value="TreeGrafter"/>
</dbReference>
<feature type="transmembrane region" description="Helical" evidence="1">
    <location>
        <begin position="50"/>
        <end position="68"/>
    </location>
</feature>
<dbReference type="InterPro" id="IPR013766">
    <property type="entry name" value="Thioredoxin_domain"/>
</dbReference>
<dbReference type="PROSITE" id="PS51352">
    <property type="entry name" value="THIOREDOXIN_2"/>
    <property type="match status" value="1"/>
</dbReference>
<feature type="domain" description="Thioredoxin" evidence="2">
    <location>
        <begin position="99"/>
        <end position="254"/>
    </location>
</feature>
<dbReference type="InterPro" id="IPR036249">
    <property type="entry name" value="Thioredoxin-like_sf"/>
</dbReference>
<dbReference type="GO" id="GO:0015035">
    <property type="term" value="F:protein-disulfide reductase activity"/>
    <property type="evidence" value="ECO:0007669"/>
    <property type="project" value="TreeGrafter"/>
</dbReference>
<dbReference type="EMBL" id="HBHW01021383">
    <property type="protein sequence ID" value="CAE0048510.1"/>
    <property type="molecule type" value="Transcribed_RNA"/>
</dbReference>
<keyword evidence="1" id="KW-0812">Transmembrane</keyword>
<dbReference type="Gene3D" id="3.40.30.10">
    <property type="entry name" value="Glutaredoxin"/>
    <property type="match status" value="1"/>
</dbReference>
<keyword evidence="1" id="KW-0472">Membrane</keyword>
<dbReference type="PANTHER" id="PTHR45815:SF3">
    <property type="entry name" value="PROTEIN DISULFIDE-ISOMERASE A6"/>
    <property type="match status" value="1"/>
</dbReference>
<feature type="transmembrane region" description="Helical" evidence="1">
    <location>
        <begin position="88"/>
        <end position="111"/>
    </location>
</feature>
<reference evidence="3" key="1">
    <citation type="submission" date="2021-01" db="EMBL/GenBank/DDBJ databases">
        <authorList>
            <person name="Corre E."/>
            <person name="Pelletier E."/>
            <person name="Niang G."/>
            <person name="Scheremetjew M."/>
            <person name="Finn R."/>
            <person name="Kale V."/>
            <person name="Holt S."/>
            <person name="Cochrane G."/>
            <person name="Meng A."/>
            <person name="Brown T."/>
            <person name="Cohen L."/>
        </authorList>
    </citation>
    <scope>NUCLEOTIDE SEQUENCE</scope>
    <source>
        <strain evidence="3">CCMP 769</strain>
    </source>
</reference>
<dbReference type="AlphaFoldDB" id="A0A7S2ZR16"/>
<feature type="transmembrane region" description="Helical" evidence="1">
    <location>
        <begin position="12"/>
        <end position="29"/>
    </location>
</feature>
<sequence length="273" mass="30996">MKVSNVVNSRFLAAHYLLQVLTFMAFFGLRLKYPPTDLLVLDVLGYTREFTIWLSLGMVIVVRLFSSPTPDAIVSHAFKFTKVAMLVISYYMSKSLPIVFAGIWIAIFTLFPQPRAKDPKIVQILNRGNFDQKITNNDYKGFWVVQFHTTWSPLCTQLAPLFASIAQEYDHVRIKFGKVDVGLWPDLAEKHKINVAGTSSQLPSYVLFKIGKESNRYPALDADGKTVTEDISNANRNLIVANLSLKEVLEQAETWEEEAKKKFVKEQAKKKAT</sequence>
<accession>A0A7S2ZR16</accession>
<protein>
    <recommendedName>
        <fullName evidence="2">Thioredoxin domain-containing protein</fullName>
    </recommendedName>
</protein>
<organism evidence="3">
    <name type="scientific">Rhodosorus marinus</name>
    <dbReference type="NCBI Taxonomy" id="101924"/>
    <lineage>
        <taxon>Eukaryota</taxon>
        <taxon>Rhodophyta</taxon>
        <taxon>Stylonematophyceae</taxon>
        <taxon>Stylonematales</taxon>
        <taxon>Stylonemataceae</taxon>
        <taxon>Rhodosorus</taxon>
    </lineage>
</organism>
<evidence type="ECO:0000256" key="1">
    <source>
        <dbReference type="SAM" id="Phobius"/>
    </source>
</evidence>
<dbReference type="Pfam" id="PF00085">
    <property type="entry name" value="Thioredoxin"/>
    <property type="match status" value="1"/>
</dbReference>
<dbReference type="GO" id="GO:0005788">
    <property type="term" value="C:endoplasmic reticulum lumen"/>
    <property type="evidence" value="ECO:0007669"/>
    <property type="project" value="TreeGrafter"/>
</dbReference>
<evidence type="ECO:0000313" key="3">
    <source>
        <dbReference type="EMBL" id="CAE0048510.1"/>
    </source>
</evidence>
<keyword evidence="1" id="KW-1133">Transmembrane helix</keyword>
<gene>
    <name evidence="3" type="ORF">RMAR00112_LOCUS16505</name>
</gene>
<dbReference type="PANTHER" id="PTHR45815">
    <property type="entry name" value="PROTEIN DISULFIDE-ISOMERASE A6"/>
    <property type="match status" value="1"/>
</dbReference>
<name>A0A7S2ZR16_9RHOD</name>
<evidence type="ECO:0000259" key="2">
    <source>
        <dbReference type="PROSITE" id="PS51352"/>
    </source>
</evidence>
<dbReference type="SUPFAM" id="SSF52833">
    <property type="entry name" value="Thioredoxin-like"/>
    <property type="match status" value="1"/>
</dbReference>
<proteinExistence type="predicted"/>